<name>A0A5N4AZC1_PHOPY</name>
<dbReference type="InterPro" id="IPR006578">
    <property type="entry name" value="MADF-dom"/>
</dbReference>
<dbReference type="PANTHER" id="PTHR21505">
    <property type="entry name" value="MADF DOMAIN-CONTAINING PROTEIN-RELATED"/>
    <property type="match status" value="1"/>
</dbReference>
<reference evidence="3 4" key="1">
    <citation type="journal article" date="2018" name="Elife">
        <title>Firefly genomes illuminate parallel origins of bioluminescence in beetles.</title>
        <authorList>
            <person name="Fallon T.R."/>
            <person name="Lower S.E."/>
            <person name="Chang C.H."/>
            <person name="Bessho-Uehara M."/>
            <person name="Martin G.J."/>
            <person name="Bewick A.J."/>
            <person name="Behringer M."/>
            <person name="Debat H.J."/>
            <person name="Wong I."/>
            <person name="Day J.C."/>
            <person name="Suvorov A."/>
            <person name="Silva C.J."/>
            <person name="Stanger-Hall K.F."/>
            <person name="Hall D.W."/>
            <person name="Schmitz R.J."/>
            <person name="Nelson D.R."/>
            <person name="Lewis S.M."/>
            <person name="Shigenobu S."/>
            <person name="Bybee S.M."/>
            <person name="Larracuente A.M."/>
            <person name="Oba Y."/>
            <person name="Weng J.K."/>
        </authorList>
    </citation>
    <scope>NUCLEOTIDE SEQUENCE [LARGE SCALE GENOMIC DNA]</scope>
    <source>
        <strain evidence="3">1611_PpyrPB1</strain>
        <tissue evidence="3">Whole body</tissue>
    </source>
</reference>
<evidence type="ECO:0000259" key="2">
    <source>
        <dbReference type="PROSITE" id="PS51029"/>
    </source>
</evidence>
<comment type="caution">
    <text evidence="3">The sequence shown here is derived from an EMBL/GenBank/DDBJ whole genome shotgun (WGS) entry which is preliminary data.</text>
</comment>
<dbReference type="EMBL" id="VVIM01000002">
    <property type="protein sequence ID" value="KAB0802702.1"/>
    <property type="molecule type" value="Genomic_DNA"/>
</dbReference>
<feature type="compositionally biased region" description="Polar residues" evidence="1">
    <location>
        <begin position="161"/>
        <end position="170"/>
    </location>
</feature>
<feature type="region of interest" description="Disordered" evidence="1">
    <location>
        <begin position="149"/>
        <end position="171"/>
    </location>
</feature>
<dbReference type="InParanoid" id="A0A5N4AZC1"/>
<dbReference type="AlphaFoldDB" id="A0A5N4AZC1"/>
<dbReference type="Proteomes" id="UP000327044">
    <property type="component" value="Unassembled WGS sequence"/>
</dbReference>
<dbReference type="PROSITE" id="PS51029">
    <property type="entry name" value="MADF"/>
    <property type="match status" value="1"/>
</dbReference>
<feature type="domain" description="MADF" evidence="2">
    <location>
        <begin position="10"/>
        <end position="112"/>
    </location>
</feature>
<organism evidence="3 4">
    <name type="scientific">Photinus pyralis</name>
    <name type="common">Common eastern firefly</name>
    <name type="synonym">Lampyris pyralis</name>
    <dbReference type="NCBI Taxonomy" id="7054"/>
    <lineage>
        <taxon>Eukaryota</taxon>
        <taxon>Metazoa</taxon>
        <taxon>Ecdysozoa</taxon>
        <taxon>Arthropoda</taxon>
        <taxon>Hexapoda</taxon>
        <taxon>Insecta</taxon>
        <taxon>Pterygota</taxon>
        <taxon>Neoptera</taxon>
        <taxon>Endopterygota</taxon>
        <taxon>Coleoptera</taxon>
        <taxon>Polyphaga</taxon>
        <taxon>Elateriformia</taxon>
        <taxon>Elateroidea</taxon>
        <taxon>Lampyridae</taxon>
        <taxon>Lampyrinae</taxon>
        <taxon>Photinus</taxon>
    </lineage>
</organism>
<accession>A0A5N4AZC1</accession>
<evidence type="ECO:0000313" key="3">
    <source>
        <dbReference type="EMBL" id="KAB0802702.1"/>
    </source>
</evidence>
<evidence type="ECO:0000313" key="4">
    <source>
        <dbReference type="Proteomes" id="UP000327044"/>
    </source>
</evidence>
<proteinExistence type="predicted"/>
<protein>
    <recommendedName>
        <fullName evidence="2">MADF domain-containing protein</fullName>
    </recommendedName>
</protein>
<dbReference type="PANTHER" id="PTHR21505:SF12">
    <property type="entry name" value="MADF DOMAIN-CONTAINING PROTEIN-RELATED"/>
    <property type="match status" value="1"/>
</dbReference>
<dbReference type="SMART" id="SM00595">
    <property type="entry name" value="MADF"/>
    <property type="match status" value="1"/>
</dbReference>
<dbReference type="Pfam" id="PF10545">
    <property type="entry name" value="MADF_DNA_bdg"/>
    <property type="match status" value="1"/>
</dbReference>
<keyword evidence="4" id="KW-1185">Reference proteome</keyword>
<evidence type="ECO:0000256" key="1">
    <source>
        <dbReference type="SAM" id="MobiDB-lite"/>
    </source>
</evidence>
<sequence>MSWSKEQCQVLLQEYQKYPCLYAIKTPLYRNKHARLDALQKIQAVVKEVKPSVSVQDIKLKFNGLKTNFMTEYKKWKSSRHSGAGNDDGEDSSYKPTIWYFKLMFFLLEHCEVRTATDSLTQEETECESQEAESTEYTVGEEGVLQETSDMETPPLGSPAASCSSSNGMWQSKPKKRKIQNDLVEANLIREASNTLATINRSMSQNNYSNDEDEAFAKYVSTKLRKITSEAVRMEVEQQIIGLLCSGIRECN</sequence>
<gene>
    <name evidence="3" type="ORF">PPYR_04888</name>
</gene>
<dbReference type="OrthoDB" id="9909584at2759"/>